<dbReference type="InterPro" id="IPR042070">
    <property type="entry name" value="PucR_C-HTH_sf"/>
</dbReference>
<dbReference type="InterPro" id="IPR041522">
    <property type="entry name" value="CdaR_GGDEF"/>
</dbReference>
<dbReference type="PANTHER" id="PTHR33744">
    <property type="entry name" value="CARBOHYDRATE DIACID REGULATOR"/>
    <property type="match status" value="1"/>
</dbReference>
<dbReference type="EMBL" id="JAHCLR010000033">
    <property type="protein sequence ID" value="MBS9534910.1"/>
    <property type="molecule type" value="Genomic_DNA"/>
</dbReference>
<evidence type="ECO:0000313" key="5">
    <source>
        <dbReference type="Proteomes" id="UP001519535"/>
    </source>
</evidence>
<gene>
    <name evidence="4" type="ORF">KIH27_15055</name>
</gene>
<feature type="domain" description="PucR C-terminal helix-turn-helix" evidence="2">
    <location>
        <begin position="344"/>
        <end position="399"/>
    </location>
</feature>
<dbReference type="InterPro" id="IPR051448">
    <property type="entry name" value="CdaR-like_regulators"/>
</dbReference>
<evidence type="ECO:0000256" key="1">
    <source>
        <dbReference type="ARBA" id="ARBA00006754"/>
    </source>
</evidence>
<dbReference type="Gene3D" id="1.10.10.2840">
    <property type="entry name" value="PucR C-terminal helix-turn-helix domain"/>
    <property type="match status" value="1"/>
</dbReference>
<reference evidence="4 5" key="1">
    <citation type="submission" date="2021-05" db="EMBL/GenBank/DDBJ databases">
        <title>Mycobacterium acidophilum sp. nov., an extremely acid-tolerant member of the genus Mycobacterium.</title>
        <authorList>
            <person name="Xia J."/>
        </authorList>
    </citation>
    <scope>NUCLEOTIDE SEQUENCE [LARGE SCALE GENOMIC DNA]</scope>
    <source>
        <strain evidence="4 5">M1</strain>
    </source>
</reference>
<dbReference type="Pfam" id="PF13556">
    <property type="entry name" value="HTH_30"/>
    <property type="match status" value="1"/>
</dbReference>
<comment type="caution">
    <text evidence="4">The sequence shown here is derived from an EMBL/GenBank/DDBJ whole genome shotgun (WGS) entry which is preliminary data.</text>
</comment>
<name>A0ABS5RKT3_9MYCO</name>
<evidence type="ECO:0000313" key="4">
    <source>
        <dbReference type="EMBL" id="MBS9534910.1"/>
    </source>
</evidence>
<sequence length="419" mass="46168">MEWERPSELVRELIRRGAQLTLDSSEWWLAGIQQGALASKYTQRIADDPVIVDTIGRSTRESCLRWLACNISRPGEPVSAELTTAELVAVRNLVSRGLDELAVMDSYRLAQNAALRYWMPVAFQVTSDPAHLREVLDVCQRSIASFIEAVVVQLCQMIRAERGQLARGTDPAVQEIVAQIIDGATPPANAEDRLGYLFGQHHTAAVVWSDRRDVETADLDRTTRAVMDTAAGRQAFMMRADAATRWVWLSGREEPELTGVTAALDRLAGIRIAVGPTSAGVDGFRRSHLDALTAQRMVAHTGIARRVVRFTEIELVALLAADPERAHRFITRALGRLASADADLRRTALTFIQERYSASRTAARLFIHRNTLQRRLVQVDELLPQPLEGAHVNVAVALEALNWMQRAASRAAGTGSAGA</sequence>
<accession>A0ABS5RKT3</accession>
<proteinExistence type="inferred from homology"/>
<feature type="domain" description="CdaR GGDEF-like" evidence="3">
    <location>
        <begin position="192"/>
        <end position="297"/>
    </location>
</feature>
<keyword evidence="5" id="KW-1185">Reference proteome</keyword>
<dbReference type="PANTHER" id="PTHR33744:SF1">
    <property type="entry name" value="DNA-BINDING TRANSCRIPTIONAL ACTIVATOR ADER"/>
    <property type="match status" value="1"/>
</dbReference>
<comment type="similarity">
    <text evidence="1">Belongs to the CdaR family.</text>
</comment>
<organism evidence="4 5">
    <name type="scientific">Mycolicibacter acidiphilus</name>
    <dbReference type="NCBI Taxonomy" id="2835306"/>
    <lineage>
        <taxon>Bacteria</taxon>
        <taxon>Bacillati</taxon>
        <taxon>Actinomycetota</taxon>
        <taxon>Actinomycetes</taxon>
        <taxon>Mycobacteriales</taxon>
        <taxon>Mycobacteriaceae</taxon>
        <taxon>Mycolicibacter</taxon>
    </lineage>
</organism>
<evidence type="ECO:0000259" key="2">
    <source>
        <dbReference type="Pfam" id="PF13556"/>
    </source>
</evidence>
<dbReference type="Proteomes" id="UP001519535">
    <property type="component" value="Unassembled WGS sequence"/>
</dbReference>
<dbReference type="Pfam" id="PF17853">
    <property type="entry name" value="GGDEF_2"/>
    <property type="match status" value="1"/>
</dbReference>
<dbReference type="InterPro" id="IPR025736">
    <property type="entry name" value="PucR_C-HTH_dom"/>
</dbReference>
<protein>
    <submittedName>
        <fullName evidence="4">Helix-turn-helix domain-containing protein</fullName>
    </submittedName>
</protein>
<evidence type="ECO:0000259" key="3">
    <source>
        <dbReference type="Pfam" id="PF17853"/>
    </source>
</evidence>